<dbReference type="InterPro" id="IPR036390">
    <property type="entry name" value="WH_DNA-bd_sf"/>
</dbReference>
<dbReference type="GO" id="GO:0003700">
    <property type="term" value="F:DNA-binding transcription factor activity"/>
    <property type="evidence" value="ECO:0007669"/>
    <property type="project" value="TreeGrafter"/>
</dbReference>
<dbReference type="PROSITE" id="PS51197">
    <property type="entry name" value="HTH_RRF2_2"/>
    <property type="match status" value="1"/>
</dbReference>
<accession>A0A327JSU4</accession>
<dbReference type="RefSeq" id="WP_111432753.1">
    <property type="nucleotide sequence ID" value="NZ_JACIGG010000012.1"/>
</dbReference>
<dbReference type="PANTHER" id="PTHR33221">
    <property type="entry name" value="WINGED HELIX-TURN-HELIX TRANSCRIPTIONAL REGULATOR, RRF2 FAMILY"/>
    <property type="match status" value="1"/>
</dbReference>
<evidence type="ECO:0000313" key="3">
    <source>
        <dbReference type="Proteomes" id="UP000249299"/>
    </source>
</evidence>
<dbReference type="PROSITE" id="PS01332">
    <property type="entry name" value="HTH_RRF2_1"/>
    <property type="match status" value="1"/>
</dbReference>
<organism evidence="2 3">
    <name type="scientific">Rhodobium orientis</name>
    <dbReference type="NCBI Taxonomy" id="34017"/>
    <lineage>
        <taxon>Bacteria</taxon>
        <taxon>Pseudomonadati</taxon>
        <taxon>Pseudomonadota</taxon>
        <taxon>Alphaproteobacteria</taxon>
        <taxon>Hyphomicrobiales</taxon>
        <taxon>Rhodobiaceae</taxon>
        <taxon>Rhodobium</taxon>
    </lineage>
</organism>
<evidence type="ECO:0000256" key="1">
    <source>
        <dbReference type="ARBA" id="ARBA00023125"/>
    </source>
</evidence>
<dbReference type="SUPFAM" id="SSF46785">
    <property type="entry name" value="Winged helix' DNA-binding domain"/>
    <property type="match status" value="1"/>
</dbReference>
<evidence type="ECO:0000313" key="2">
    <source>
        <dbReference type="EMBL" id="RAI29590.1"/>
    </source>
</evidence>
<dbReference type="Gene3D" id="1.10.10.10">
    <property type="entry name" value="Winged helix-like DNA-binding domain superfamily/Winged helix DNA-binding domain"/>
    <property type="match status" value="1"/>
</dbReference>
<dbReference type="Proteomes" id="UP000249299">
    <property type="component" value="Unassembled WGS sequence"/>
</dbReference>
<comment type="caution">
    <text evidence="2">The sequence shown here is derived from an EMBL/GenBank/DDBJ whole genome shotgun (WGS) entry which is preliminary data.</text>
</comment>
<name>A0A327JSU4_9HYPH</name>
<dbReference type="AlphaFoldDB" id="A0A327JSU4"/>
<reference evidence="2 3" key="1">
    <citation type="submission" date="2017-07" db="EMBL/GenBank/DDBJ databases">
        <title>Draft Genome Sequences of Select Purple Nonsulfur Bacteria.</title>
        <authorList>
            <person name="Lasarre B."/>
            <person name="Mckinlay J.B."/>
        </authorList>
    </citation>
    <scope>NUCLEOTIDE SEQUENCE [LARGE SCALE GENOMIC DNA]</scope>
    <source>
        <strain evidence="2 3">DSM 11290</strain>
    </source>
</reference>
<dbReference type="GO" id="GO:0005829">
    <property type="term" value="C:cytosol"/>
    <property type="evidence" value="ECO:0007669"/>
    <property type="project" value="TreeGrafter"/>
</dbReference>
<evidence type="ECO:0008006" key="4">
    <source>
        <dbReference type="Google" id="ProtNLM"/>
    </source>
</evidence>
<dbReference type="InterPro" id="IPR000944">
    <property type="entry name" value="Tscrpt_reg_Rrf2"/>
</dbReference>
<dbReference type="Pfam" id="PF02082">
    <property type="entry name" value="Rrf2"/>
    <property type="match status" value="1"/>
</dbReference>
<dbReference type="GO" id="GO:0003677">
    <property type="term" value="F:DNA binding"/>
    <property type="evidence" value="ECO:0007669"/>
    <property type="project" value="UniProtKB-KW"/>
</dbReference>
<protein>
    <recommendedName>
        <fullName evidence="4">Rrf2 family transcriptional regulator</fullName>
    </recommendedName>
</protein>
<gene>
    <name evidence="2" type="ORF">CH339_02790</name>
</gene>
<keyword evidence="1" id="KW-0238">DNA-binding</keyword>
<dbReference type="EMBL" id="NPEV01000003">
    <property type="protein sequence ID" value="RAI29590.1"/>
    <property type="molecule type" value="Genomic_DNA"/>
</dbReference>
<dbReference type="OrthoDB" id="9802344at2"/>
<dbReference type="NCBIfam" id="TIGR00738">
    <property type="entry name" value="rrf2_super"/>
    <property type="match status" value="1"/>
</dbReference>
<proteinExistence type="predicted"/>
<keyword evidence="3" id="KW-1185">Reference proteome</keyword>
<dbReference type="InterPro" id="IPR036388">
    <property type="entry name" value="WH-like_DNA-bd_sf"/>
</dbReference>
<dbReference type="PANTHER" id="PTHR33221:SF4">
    <property type="entry name" value="HTH-TYPE TRANSCRIPTIONAL REPRESSOR NSRR"/>
    <property type="match status" value="1"/>
</dbReference>
<sequence length="170" mass="18085">MRLTHHSNYAMRLLMFCALSDRPVSRIADIAKAYRISENHLTKIAQCLSHIGVIETVRGRNGGVRLSAAPEDINVGAVIRVTEENLCLVECFDDGTNTCPIAACCRLKAILERGLDAFLSVLDGYTLADLIASPGPLRSGLGLEEEAAEGAPVVPGRGDGAKAIRQVAAS</sequence>
<dbReference type="InterPro" id="IPR030489">
    <property type="entry name" value="TR_Rrf2-type_CS"/>
</dbReference>